<accession>A0A7K0G0H3</accession>
<keyword evidence="1" id="KW-1133">Transmembrane helix</keyword>
<protein>
    <submittedName>
        <fullName evidence="2">Uncharacterized protein</fullName>
    </submittedName>
</protein>
<feature type="transmembrane region" description="Helical" evidence="1">
    <location>
        <begin position="190"/>
        <end position="209"/>
    </location>
</feature>
<dbReference type="RefSeq" id="WP_154281145.1">
    <property type="nucleotide sequence ID" value="NZ_JBHUJQ010000001.1"/>
</dbReference>
<comment type="caution">
    <text evidence="2">The sequence shown here is derived from an EMBL/GenBank/DDBJ whole genome shotgun (WGS) entry which is preliminary data.</text>
</comment>
<feature type="transmembrane region" description="Helical" evidence="1">
    <location>
        <begin position="35"/>
        <end position="52"/>
    </location>
</feature>
<feature type="transmembrane region" description="Helical" evidence="1">
    <location>
        <begin position="6"/>
        <end position="23"/>
    </location>
</feature>
<organism evidence="2 3">
    <name type="scientific">Pedobacter petrophilus</name>
    <dbReference type="NCBI Taxonomy" id="1908241"/>
    <lineage>
        <taxon>Bacteria</taxon>
        <taxon>Pseudomonadati</taxon>
        <taxon>Bacteroidota</taxon>
        <taxon>Sphingobacteriia</taxon>
        <taxon>Sphingobacteriales</taxon>
        <taxon>Sphingobacteriaceae</taxon>
        <taxon>Pedobacter</taxon>
    </lineage>
</organism>
<feature type="transmembrane region" description="Helical" evidence="1">
    <location>
        <begin position="158"/>
        <end position="178"/>
    </location>
</feature>
<reference evidence="2 3" key="1">
    <citation type="submission" date="2019-11" db="EMBL/GenBank/DDBJ databases">
        <title>Pedobacter petrophilus genome.</title>
        <authorList>
            <person name="Feldbauer M.J."/>
            <person name="Newman J.D."/>
        </authorList>
    </citation>
    <scope>NUCLEOTIDE SEQUENCE [LARGE SCALE GENOMIC DNA]</scope>
    <source>
        <strain evidence="2 3">LMG 29686</strain>
    </source>
</reference>
<keyword evidence="1" id="KW-0812">Transmembrane</keyword>
<feature type="transmembrane region" description="Helical" evidence="1">
    <location>
        <begin position="122"/>
        <end position="138"/>
    </location>
</feature>
<proteinExistence type="predicted"/>
<keyword evidence="1" id="KW-0472">Membrane</keyword>
<sequence>MFLLQPIVIAEIICLIAAIFFLLKDKISFWKVNIAYLAIALSAEASGSYLYAQRHHNLWLYNTFVLFEIAFISYGMYYCLKKYIDPRPIIYTGLGISYTVFAIFAFKNGIHAYNDIFNDNTVSVMSVTFVLYCLYYYYKLLNDEETLDLKYHPEFWWVNGVLFYYFGGTATNLFYGLFNVKVFEHIPLRLFIYYITNIILYSNWIYSYICRAKQRKLQS</sequence>
<keyword evidence="3" id="KW-1185">Reference proteome</keyword>
<dbReference type="Proteomes" id="UP000487757">
    <property type="component" value="Unassembled WGS sequence"/>
</dbReference>
<evidence type="ECO:0000313" key="3">
    <source>
        <dbReference type="Proteomes" id="UP000487757"/>
    </source>
</evidence>
<feature type="transmembrane region" description="Helical" evidence="1">
    <location>
        <begin position="89"/>
        <end position="110"/>
    </location>
</feature>
<feature type="transmembrane region" description="Helical" evidence="1">
    <location>
        <begin position="58"/>
        <end position="77"/>
    </location>
</feature>
<dbReference type="EMBL" id="WKKH01000017">
    <property type="protein sequence ID" value="MRX76920.1"/>
    <property type="molecule type" value="Genomic_DNA"/>
</dbReference>
<gene>
    <name evidence="2" type="ORF">GJU39_12565</name>
</gene>
<dbReference type="AlphaFoldDB" id="A0A7K0G0H3"/>
<evidence type="ECO:0000313" key="2">
    <source>
        <dbReference type="EMBL" id="MRX76920.1"/>
    </source>
</evidence>
<name>A0A7K0G0H3_9SPHI</name>
<evidence type="ECO:0000256" key="1">
    <source>
        <dbReference type="SAM" id="Phobius"/>
    </source>
</evidence>
<dbReference type="OrthoDB" id="649648at2"/>